<dbReference type="EMBL" id="NIBU01000014">
    <property type="protein sequence ID" value="PHM36516.1"/>
    <property type="molecule type" value="Genomic_DNA"/>
</dbReference>
<evidence type="ECO:0000313" key="2">
    <source>
        <dbReference type="EMBL" id="SIP73177.1"/>
    </source>
</evidence>
<dbReference type="Pfam" id="PF02413">
    <property type="entry name" value="Caudo_TAP"/>
    <property type="match status" value="1"/>
</dbReference>
<sequence length="113" mass="12264">MNYYYSATTNAFYPVSMKPDYVAAGTFPDDARLVDDSVFDAFSVGKDGKVRVAGADGLPVWGDIPPPTPEALREQAESQKRQLLRKAAEIIAPLQDAVDLDMATKEEKAALLA</sequence>
<evidence type="ECO:0000313" key="1">
    <source>
        <dbReference type="EMBL" id="PHM36516.1"/>
    </source>
</evidence>
<dbReference type="InterPro" id="IPR003458">
    <property type="entry name" value="Phage_T4_Gp38_tail_assem"/>
</dbReference>
<evidence type="ECO:0000313" key="4">
    <source>
        <dbReference type="Proteomes" id="UP000224871"/>
    </source>
</evidence>
<protein>
    <submittedName>
        <fullName evidence="1">Phage tail fiber assembly</fullName>
    </submittedName>
</protein>
<reference evidence="1 4" key="3">
    <citation type="journal article" date="2017" name="Nat. Microbiol.">
        <title>Natural product diversity associated with the nematode symbionts Photorhabdus and Xenorhabdus.</title>
        <authorList>
            <person name="Tobias N.J."/>
            <person name="Wolff H."/>
            <person name="Djahanschiri B."/>
            <person name="Grundmann F."/>
            <person name="Kronenwerth M."/>
            <person name="Shi Y.M."/>
            <person name="Simonyi S."/>
            <person name="Grun P."/>
            <person name="Shapiro-Ilan D."/>
            <person name="Pidot S.J."/>
            <person name="Stinear T.P."/>
            <person name="Ebersberger I."/>
            <person name="Bode H.B."/>
        </authorList>
    </citation>
    <scope>NUCLEOTIDE SEQUENCE [LARGE SCALE GENOMIC DNA]</scope>
    <source>
        <strain evidence="1 4">DSM 16336</strain>
    </source>
</reference>
<evidence type="ECO:0000313" key="3">
    <source>
        <dbReference type="Proteomes" id="UP000196435"/>
    </source>
</evidence>
<dbReference type="Proteomes" id="UP000196435">
    <property type="component" value="Unassembled WGS sequence"/>
</dbReference>
<reference evidence="3" key="1">
    <citation type="submission" date="2016-12" db="EMBL/GenBank/DDBJ databases">
        <authorList>
            <person name="Gaudriault S."/>
        </authorList>
    </citation>
    <scope>NUCLEOTIDE SEQUENCE [LARGE SCALE GENOMIC DNA]</scope>
    <source>
        <strain evidence="3">HGB1681 (deposited as PTA-6826 in the American Type Culture Collection)</strain>
    </source>
</reference>
<proteinExistence type="predicted"/>
<dbReference type="EMBL" id="FTLG01000088">
    <property type="protein sequence ID" value="SIP73177.1"/>
    <property type="molecule type" value="Genomic_DNA"/>
</dbReference>
<dbReference type="AlphaFoldDB" id="A0A1N6MWN0"/>
<reference evidence="2" key="2">
    <citation type="submission" date="2016-12" db="EMBL/GenBank/DDBJ databases">
        <authorList>
            <person name="Song W.-J."/>
            <person name="Kurnit D.M."/>
        </authorList>
    </citation>
    <scope>NUCLEOTIDE SEQUENCE [LARGE SCALE GENOMIC DNA]</scope>
    <source>
        <strain evidence="2">HGB1681</strain>
    </source>
</reference>
<accession>A0A1N6MWN0</accession>
<name>A0A1N6MWN0_9GAMM</name>
<dbReference type="Proteomes" id="UP000224871">
    <property type="component" value="Unassembled WGS sequence"/>
</dbReference>
<gene>
    <name evidence="1" type="ORF">Xinn_01658</name>
    <name evidence="2" type="ORF">XIS1_1780002</name>
</gene>
<keyword evidence="4" id="KW-1185">Reference proteome</keyword>
<organism evidence="2 3">
    <name type="scientific">Xenorhabdus innexi</name>
    <dbReference type="NCBI Taxonomy" id="290109"/>
    <lineage>
        <taxon>Bacteria</taxon>
        <taxon>Pseudomonadati</taxon>
        <taxon>Pseudomonadota</taxon>
        <taxon>Gammaproteobacteria</taxon>
        <taxon>Enterobacterales</taxon>
        <taxon>Morganellaceae</taxon>
        <taxon>Xenorhabdus</taxon>
    </lineage>
</organism>